<reference evidence="2 3" key="2">
    <citation type="journal article" date="2023" name="Plant Pathol.">
        <title>Dismantling and reorganizing Pseudomonas marginalis sensu#lato.</title>
        <authorList>
            <person name="Sawada H."/>
            <person name="Fujikawa T."/>
            <person name="Satou M."/>
        </authorList>
    </citation>
    <scope>NUCLEOTIDE SEQUENCE [LARGE SCALE GENOMIC DNA]</scope>
    <source>
        <strain evidence="2 3">MAFF 302030</strain>
    </source>
</reference>
<dbReference type="EMBL" id="JALQCW010000049">
    <property type="protein sequence ID" value="MCK9799755.1"/>
    <property type="molecule type" value="Genomic_DNA"/>
</dbReference>
<evidence type="ECO:0000313" key="3">
    <source>
        <dbReference type="Proteomes" id="UP001155059"/>
    </source>
</evidence>
<name>A0A9X1YX38_9PSED</name>
<reference evidence="2 3" key="1">
    <citation type="journal article" date="2022" name="Int. J. Syst. Evol. Microbiol.">
        <title>Pseudomonas aegrilactucae sp. nov. and Pseudomonas morbosilactucae sp. nov., pathogens causing bacterial rot of lettuce in Japan.</title>
        <authorList>
            <person name="Sawada H."/>
            <person name="Fujikawa T."/>
            <person name="Satou M."/>
        </authorList>
    </citation>
    <scope>NUCLEOTIDE SEQUENCE [LARGE SCALE GENOMIC DNA]</scope>
    <source>
        <strain evidence="2 3">MAFF 302030</strain>
    </source>
</reference>
<gene>
    <name evidence="2" type="ORF">M1B34_19110</name>
</gene>
<dbReference type="RefSeq" id="WP_268265957.1">
    <property type="nucleotide sequence ID" value="NZ_JALQCW010000049.1"/>
</dbReference>
<dbReference type="Pfam" id="PF16778">
    <property type="entry name" value="Phage_tail_APC"/>
    <property type="match status" value="1"/>
</dbReference>
<organism evidence="2 3">
    <name type="scientific">Pseudomonas morbosilactucae</name>
    <dbReference type="NCBI Taxonomy" id="2938197"/>
    <lineage>
        <taxon>Bacteria</taxon>
        <taxon>Pseudomonadati</taxon>
        <taxon>Pseudomonadota</taxon>
        <taxon>Gammaproteobacteria</taxon>
        <taxon>Pseudomonadales</taxon>
        <taxon>Pseudomonadaceae</taxon>
        <taxon>Pseudomonas</taxon>
    </lineage>
</organism>
<dbReference type="AlphaFoldDB" id="A0A9X1YX38"/>
<proteinExistence type="predicted"/>
<dbReference type="Proteomes" id="UP001155059">
    <property type="component" value="Unassembled WGS sequence"/>
</dbReference>
<evidence type="ECO:0000313" key="2">
    <source>
        <dbReference type="EMBL" id="MCK9799755.1"/>
    </source>
</evidence>
<dbReference type="InterPro" id="IPR031893">
    <property type="entry name" value="Phage_tail_APC"/>
</dbReference>
<feature type="domain" description="Phage tail assembly chaperone-like" evidence="1">
    <location>
        <begin position="44"/>
        <end position="111"/>
    </location>
</feature>
<protein>
    <submittedName>
        <fullName evidence="2">Phage tail assembly chaperone</fullName>
    </submittedName>
</protein>
<comment type="caution">
    <text evidence="2">The sequence shown here is derived from an EMBL/GenBank/DDBJ whole genome shotgun (WGS) entry which is preliminary data.</text>
</comment>
<sequence length="119" mass="13830">MPFVQRNESGFVVGRFANPQPGLAEEWLADDAPELSIVSQAQKAEAERVWRDAELSSVKWLRERHRDQLDIDIPTTLSDELFKDLLRYVQSLRDWPQAPEFPDSQYRPVAPSWIAEHIE</sequence>
<evidence type="ECO:0000259" key="1">
    <source>
        <dbReference type="Pfam" id="PF16778"/>
    </source>
</evidence>
<accession>A0A9X1YX38</accession>